<dbReference type="RefSeq" id="WP_013118093.1">
    <property type="nucleotide sequence ID" value="NC_014151.1"/>
</dbReference>
<keyword evidence="2" id="KW-0472">Membrane</keyword>
<dbReference type="KEGG" id="cfl:Cfla_2878"/>
<keyword evidence="2" id="KW-1133">Transmembrane helix</keyword>
<dbReference type="Pfam" id="PF09997">
    <property type="entry name" value="DUF2238"/>
    <property type="match status" value="1"/>
</dbReference>
<dbReference type="eggNOG" id="ENOG503364P">
    <property type="taxonomic scope" value="Bacteria"/>
</dbReference>
<feature type="transmembrane region" description="Helical" evidence="2">
    <location>
        <begin position="124"/>
        <end position="144"/>
    </location>
</feature>
<feature type="transmembrane region" description="Helical" evidence="2">
    <location>
        <begin position="164"/>
        <end position="182"/>
    </location>
</feature>
<protein>
    <submittedName>
        <fullName evidence="3">Uncharacterized protein</fullName>
    </submittedName>
</protein>
<feature type="transmembrane region" description="Helical" evidence="2">
    <location>
        <begin position="36"/>
        <end position="54"/>
    </location>
</feature>
<dbReference type="AlphaFoldDB" id="D5UKA1"/>
<dbReference type="Proteomes" id="UP000000849">
    <property type="component" value="Chromosome"/>
</dbReference>
<gene>
    <name evidence="3" type="ordered locus">Cfla_2878</name>
</gene>
<accession>D5UKA1</accession>
<evidence type="ECO:0000256" key="2">
    <source>
        <dbReference type="SAM" id="Phobius"/>
    </source>
</evidence>
<dbReference type="HOGENOM" id="CLU_101705_0_0_11"/>
<feature type="transmembrane region" description="Helical" evidence="2">
    <location>
        <begin position="61"/>
        <end position="80"/>
    </location>
</feature>
<keyword evidence="4" id="KW-1185">Reference proteome</keyword>
<dbReference type="EMBL" id="CP001964">
    <property type="protein sequence ID" value="ADG75762.1"/>
    <property type="molecule type" value="Genomic_DNA"/>
</dbReference>
<dbReference type="InterPro" id="IPR014509">
    <property type="entry name" value="YjdF-like"/>
</dbReference>
<organism evidence="3 4">
    <name type="scientific">Cellulomonas flavigena (strain ATCC 482 / DSM 20109 / BCRC 11376 / JCM 18109 / NBRC 3775 / NCIMB 8073 / NRS 134)</name>
    <dbReference type="NCBI Taxonomy" id="446466"/>
    <lineage>
        <taxon>Bacteria</taxon>
        <taxon>Bacillati</taxon>
        <taxon>Actinomycetota</taxon>
        <taxon>Actinomycetes</taxon>
        <taxon>Micrococcales</taxon>
        <taxon>Cellulomonadaceae</taxon>
        <taxon>Cellulomonas</taxon>
    </lineage>
</organism>
<dbReference type="STRING" id="446466.Cfla_2878"/>
<reference evidence="3 4" key="1">
    <citation type="journal article" date="2010" name="Stand. Genomic Sci.">
        <title>Complete genome sequence of Cellulomonas flavigena type strain (134).</title>
        <authorList>
            <person name="Abt B."/>
            <person name="Foster B."/>
            <person name="Lapidus A."/>
            <person name="Clum A."/>
            <person name="Sun H."/>
            <person name="Pukall R."/>
            <person name="Lucas S."/>
            <person name="Glavina Del Rio T."/>
            <person name="Nolan M."/>
            <person name="Tice H."/>
            <person name="Cheng J.F."/>
            <person name="Pitluck S."/>
            <person name="Liolios K."/>
            <person name="Ivanova N."/>
            <person name="Mavromatis K."/>
            <person name="Ovchinnikova G."/>
            <person name="Pati A."/>
            <person name="Goodwin L."/>
            <person name="Chen A."/>
            <person name="Palaniappan K."/>
            <person name="Land M."/>
            <person name="Hauser L."/>
            <person name="Chang Y.J."/>
            <person name="Jeffries C.D."/>
            <person name="Rohde M."/>
            <person name="Goker M."/>
            <person name="Woyke T."/>
            <person name="Bristow J."/>
            <person name="Eisen J.A."/>
            <person name="Markowitz V."/>
            <person name="Hugenholtz P."/>
            <person name="Kyrpides N.C."/>
            <person name="Klenk H.P."/>
        </authorList>
    </citation>
    <scope>NUCLEOTIDE SEQUENCE [LARGE SCALE GENOMIC DNA]</scope>
    <source>
        <strain evidence="4">ATCC 482 / DSM 20109 / BCRC 11376 / JCM 18109 / NBRC 3775 / NCIMB 8073 / NRS 134</strain>
    </source>
</reference>
<evidence type="ECO:0000313" key="4">
    <source>
        <dbReference type="Proteomes" id="UP000000849"/>
    </source>
</evidence>
<evidence type="ECO:0000256" key="1">
    <source>
        <dbReference type="SAM" id="MobiDB-lite"/>
    </source>
</evidence>
<feature type="compositionally biased region" description="Basic and acidic residues" evidence="1">
    <location>
        <begin position="196"/>
        <end position="209"/>
    </location>
</feature>
<feature type="transmembrane region" description="Helical" evidence="2">
    <location>
        <begin position="9"/>
        <end position="30"/>
    </location>
</feature>
<keyword evidence="2" id="KW-0812">Transmembrane</keyword>
<evidence type="ECO:0000313" key="3">
    <source>
        <dbReference type="EMBL" id="ADG75762.1"/>
    </source>
</evidence>
<proteinExistence type="predicted"/>
<sequence length="215" mass="21992">MAATAVRGLIAGPGGVVRVLGVLSVLVALVRSPVEVALFALVLAGLVVPLVARASRTLDTAYGVGLLVAAWSSALQLYQAVAWLDLAVHLVVTGLVAAVGHLLLARWTTAVVDPHAATSAADKVGAVVVTTSLGLALAVLWELGEYVGHTYLDPEIYVGYADTIGDLVAGGLGSAVAGLWLCRRRRSSAPAADEPAATHESGRTGDHSVHVRAQV</sequence>
<name>D5UKA1_CELFN</name>
<feature type="transmembrane region" description="Helical" evidence="2">
    <location>
        <begin position="86"/>
        <end position="104"/>
    </location>
</feature>
<feature type="region of interest" description="Disordered" evidence="1">
    <location>
        <begin position="191"/>
        <end position="215"/>
    </location>
</feature>